<keyword evidence="1" id="KW-0732">Signal</keyword>
<dbReference type="GeneID" id="63766929"/>
<dbReference type="AlphaFoldDB" id="A0A1L9TT91"/>
<organism evidence="3 4">
    <name type="scientific">Aspergillus sydowii CBS 593.65</name>
    <dbReference type="NCBI Taxonomy" id="1036612"/>
    <lineage>
        <taxon>Eukaryota</taxon>
        <taxon>Fungi</taxon>
        <taxon>Dikarya</taxon>
        <taxon>Ascomycota</taxon>
        <taxon>Pezizomycotina</taxon>
        <taxon>Eurotiomycetes</taxon>
        <taxon>Eurotiomycetidae</taxon>
        <taxon>Eurotiales</taxon>
        <taxon>Aspergillaceae</taxon>
        <taxon>Aspergillus</taxon>
        <taxon>Aspergillus subgen. Nidulantes</taxon>
    </lineage>
</organism>
<protein>
    <recommendedName>
        <fullName evidence="2">DUF7492 domain-containing protein</fullName>
    </recommendedName>
</protein>
<feature type="signal peptide" evidence="1">
    <location>
        <begin position="1"/>
        <end position="16"/>
    </location>
</feature>
<name>A0A1L9TT91_9EURO</name>
<evidence type="ECO:0000313" key="3">
    <source>
        <dbReference type="EMBL" id="OJJ62676.1"/>
    </source>
</evidence>
<dbReference type="VEuPathDB" id="FungiDB:ASPSYDRAFT_76442"/>
<dbReference type="Pfam" id="PF24320">
    <property type="entry name" value="DUF7492"/>
    <property type="match status" value="1"/>
</dbReference>
<dbReference type="EMBL" id="KV878583">
    <property type="protein sequence ID" value="OJJ62676.1"/>
    <property type="molecule type" value="Genomic_DNA"/>
</dbReference>
<feature type="chain" id="PRO_5013109621" description="DUF7492 domain-containing protein" evidence="1">
    <location>
        <begin position="17"/>
        <end position="248"/>
    </location>
</feature>
<accession>A0A1L9TT91</accession>
<evidence type="ECO:0000313" key="4">
    <source>
        <dbReference type="Proteomes" id="UP000184356"/>
    </source>
</evidence>
<gene>
    <name evidence="3" type="ORF">ASPSYDRAFT_76442</name>
</gene>
<dbReference type="OrthoDB" id="64281at2759"/>
<feature type="domain" description="DUF7492" evidence="2">
    <location>
        <begin position="13"/>
        <end position="243"/>
    </location>
</feature>
<evidence type="ECO:0000256" key="1">
    <source>
        <dbReference type="SAM" id="SignalP"/>
    </source>
</evidence>
<sequence length="248" mass="27209">MIRNILLFSAIVLAHSWVEDLSVVSKDGLQLGKSGYARGNVLRSDPAFNDAAMTYMLPTAGAQLLPNDPICAPAQRQSIQTSGSPVLQAAPGDLVRLRYQENGHVTLLSTTPGKPSSGRVHIYGTLSPSAEDTLVGIHKTWNAQGAGGNKRGWLLGVFDFDDGRCFQVNDSPISQQRQDKYGHPPDPAQGTDLWCHNVITIPDTIDNTLTLYWVWDWPSYPASADEKQEIYTTCIDIEIKPNYSSSCY</sequence>
<evidence type="ECO:0000259" key="2">
    <source>
        <dbReference type="Pfam" id="PF24320"/>
    </source>
</evidence>
<dbReference type="Proteomes" id="UP000184356">
    <property type="component" value="Unassembled WGS sequence"/>
</dbReference>
<keyword evidence="4" id="KW-1185">Reference proteome</keyword>
<dbReference type="RefSeq" id="XP_040706482.1">
    <property type="nucleotide sequence ID" value="XM_040850856.1"/>
</dbReference>
<proteinExistence type="predicted"/>
<reference evidence="4" key="1">
    <citation type="journal article" date="2017" name="Genome Biol.">
        <title>Comparative genomics reveals high biological diversity and specific adaptations in the industrially and medically important fungal genus Aspergillus.</title>
        <authorList>
            <person name="de Vries R.P."/>
            <person name="Riley R."/>
            <person name="Wiebenga A."/>
            <person name="Aguilar-Osorio G."/>
            <person name="Amillis S."/>
            <person name="Uchima C.A."/>
            <person name="Anderluh G."/>
            <person name="Asadollahi M."/>
            <person name="Askin M."/>
            <person name="Barry K."/>
            <person name="Battaglia E."/>
            <person name="Bayram O."/>
            <person name="Benocci T."/>
            <person name="Braus-Stromeyer S.A."/>
            <person name="Caldana C."/>
            <person name="Canovas D."/>
            <person name="Cerqueira G.C."/>
            <person name="Chen F."/>
            <person name="Chen W."/>
            <person name="Choi C."/>
            <person name="Clum A."/>
            <person name="Dos Santos R.A."/>
            <person name="Damasio A.R."/>
            <person name="Diallinas G."/>
            <person name="Emri T."/>
            <person name="Fekete E."/>
            <person name="Flipphi M."/>
            <person name="Freyberg S."/>
            <person name="Gallo A."/>
            <person name="Gournas C."/>
            <person name="Habgood R."/>
            <person name="Hainaut M."/>
            <person name="Harispe M.L."/>
            <person name="Henrissat B."/>
            <person name="Hilden K.S."/>
            <person name="Hope R."/>
            <person name="Hossain A."/>
            <person name="Karabika E."/>
            <person name="Karaffa L."/>
            <person name="Karanyi Z."/>
            <person name="Krasevec N."/>
            <person name="Kuo A."/>
            <person name="Kusch H."/>
            <person name="LaButti K."/>
            <person name="Lagendijk E.L."/>
            <person name="Lapidus A."/>
            <person name="Levasseur A."/>
            <person name="Lindquist E."/>
            <person name="Lipzen A."/>
            <person name="Logrieco A.F."/>
            <person name="MacCabe A."/>
            <person name="Maekelae M.R."/>
            <person name="Malavazi I."/>
            <person name="Melin P."/>
            <person name="Meyer V."/>
            <person name="Mielnichuk N."/>
            <person name="Miskei M."/>
            <person name="Molnar A.P."/>
            <person name="Mule G."/>
            <person name="Ngan C.Y."/>
            <person name="Orejas M."/>
            <person name="Orosz E."/>
            <person name="Ouedraogo J.P."/>
            <person name="Overkamp K.M."/>
            <person name="Park H.-S."/>
            <person name="Perrone G."/>
            <person name="Piumi F."/>
            <person name="Punt P.J."/>
            <person name="Ram A.F."/>
            <person name="Ramon A."/>
            <person name="Rauscher S."/>
            <person name="Record E."/>
            <person name="Riano-Pachon D.M."/>
            <person name="Robert V."/>
            <person name="Roehrig J."/>
            <person name="Ruller R."/>
            <person name="Salamov A."/>
            <person name="Salih N.S."/>
            <person name="Samson R.A."/>
            <person name="Sandor E."/>
            <person name="Sanguinetti M."/>
            <person name="Schuetze T."/>
            <person name="Sepcic K."/>
            <person name="Shelest E."/>
            <person name="Sherlock G."/>
            <person name="Sophianopoulou V."/>
            <person name="Squina F.M."/>
            <person name="Sun H."/>
            <person name="Susca A."/>
            <person name="Todd R.B."/>
            <person name="Tsang A."/>
            <person name="Unkles S.E."/>
            <person name="van de Wiele N."/>
            <person name="van Rossen-Uffink D."/>
            <person name="Oliveira J.V."/>
            <person name="Vesth T.C."/>
            <person name="Visser J."/>
            <person name="Yu J.-H."/>
            <person name="Zhou M."/>
            <person name="Andersen M.R."/>
            <person name="Archer D.B."/>
            <person name="Baker S.E."/>
            <person name="Benoit I."/>
            <person name="Brakhage A.A."/>
            <person name="Braus G.H."/>
            <person name="Fischer R."/>
            <person name="Frisvad J.C."/>
            <person name="Goldman G.H."/>
            <person name="Houbraken J."/>
            <person name="Oakley B."/>
            <person name="Pocsi I."/>
            <person name="Scazzocchio C."/>
            <person name="Seiboth B."/>
            <person name="vanKuyk P.A."/>
            <person name="Wortman J."/>
            <person name="Dyer P.S."/>
            <person name="Grigoriev I.V."/>
        </authorList>
    </citation>
    <scope>NUCLEOTIDE SEQUENCE [LARGE SCALE GENOMIC DNA]</scope>
    <source>
        <strain evidence="4">CBS 593.65</strain>
    </source>
</reference>
<dbReference type="InterPro" id="IPR055915">
    <property type="entry name" value="DUF7492"/>
</dbReference>